<dbReference type="PROSITE" id="PS00105">
    <property type="entry name" value="AA_TRANSFER_CLASS_1"/>
    <property type="match status" value="1"/>
</dbReference>
<dbReference type="GO" id="GO:0048472">
    <property type="term" value="F:threonine-phosphate decarboxylase activity"/>
    <property type="evidence" value="ECO:0007669"/>
    <property type="project" value="UniProtKB-EC"/>
</dbReference>
<feature type="domain" description="Aminotransferase class I/classII large" evidence="10">
    <location>
        <begin position="26"/>
        <end position="352"/>
    </location>
</feature>
<organism evidence="11 12">
    <name type="scientific">Salipaludibacillus agaradhaerens</name>
    <name type="common">Bacillus agaradhaerens</name>
    <dbReference type="NCBI Taxonomy" id="76935"/>
    <lineage>
        <taxon>Bacteria</taxon>
        <taxon>Bacillati</taxon>
        <taxon>Bacillota</taxon>
        <taxon>Bacilli</taxon>
        <taxon>Bacillales</taxon>
        <taxon>Bacillaceae</taxon>
    </lineage>
</organism>
<evidence type="ECO:0000256" key="2">
    <source>
        <dbReference type="ARBA" id="ARBA00003444"/>
    </source>
</evidence>
<dbReference type="GO" id="GO:0030170">
    <property type="term" value="F:pyridoxal phosphate binding"/>
    <property type="evidence" value="ECO:0007669"/>
    <property type="project" value="InterPro"/>
</dbReference>
<dbReference type="InterPro" id="IPR004839">
    <property type="entry name" value="Aminotransferase_I/II_large"/>
</dbReference>
<dbReference type="SUPFAM" id="SSF53383">
    <property type="entry name" value="PLP-dependent transferases"/>
    <property type="match status" value="1"/>
</dbReference>
<reference evidence="11" key="1">
    <citation type="submission" date="2020-06" db="EMBL/GenBank/DDBJ databases">
        <title>Insight into the genomes of haloalkaliphilic bacilli from Kenyan soda lakes.</title>
        <authorList>
            <person name="Mwirichia R."/>
            <person name="Villamizar G.C."/>
            <person name="Poehlein A."/>
            <person name="Mugweru J."/>
            <person name="Kipnyargis A."/>
            <person name="Kiplimo D."/>
            <person name="Orwa P."/>
            <person name="Daniel R."/>
        </authorList>
    </citation>
    <scope>NUCLEOTIDE SEQUENCE</scope>
    <source>
        <strain evidence="11">B1096_S55</strain>
    </source>
</reference>
<dbReference type="EMBL" id="JABXYM010000001">
    <property type="protein sequence ID" value="MCR6097414.1"/>
    <property type="molecule type" value="Genomic_DNA"/>
</dbReference>
<dbReference type="RefSeq" id="WP_257821804.1">
    <property type="nucleotide sequence ID" value="NZ_JABXYM010000001.1"/>
</dbReference>
<keyword evidence="12" id="KW-1185">Reference proteome</keyword>
<comment type="function">
    <text evidence="2">Decarboxylates L-threonine-O-3-phosphate to yield (R)-1-amino-2-propanol O-2-phosphate, the precursor for the linkage between the nucleotide loop and the corrin ring in cobalamin.</text>
</comment>
<name>A0A9Q4G042_SALAG</name>
<dbReference type="PANTHER" id="PTHR42885">
    <property type="entry name" value="HISTIDINOL-PHOSPHATE AMINOTRANSFERASE-RELATED"/>
    <property type="match status" value="1"/>
</dbReference>
<gene>
    <name evidence="11" type="ORF">HXA33_12750</name>
</gene>
<dbReference type="AlphaFoldDB" id="A0A9Q4G042"/>
<comment type="cofactor">
    <cofactor evidence="1">
        <name>pyridoxal 5'-phosphate</name>
        <dbReference type="ChEBI" id="CHEBI:597326"/>
    </cofactor>
</comment>
<evidence type="ECO:0000256" key="5">
    <source>
        <dbReference type="ARBA" id="ARBA00022573"/>
    </source>
</evidence>
<evidence type="ECO:0000313" key="12">
    <source>
        <dbReference type="Proteomes" id="UP001057753"/>
    </source>
</evidence>
<evidence type="ECO:0000256" key="6">
    <source>
        <dbReference type="ARBA" id="ARBA00022898"/>
    </source>
</evidence>
<dbReference type="EC" id="4.1.1.81" evidence="4"/>
<evidence type="ECO:0000256" key="4">
    <source>
        <dbReference type="ARBA" id="ARBA00012285"/>
    </source>
</evidence>
<dbReference type="InterPro" id="IPR015421">
    <property type="entry name" value="PyrdxlP-dep_Trfase_major"/>
</dbReference>
<dbReference type="Pfam" id="PF00155">
    <property type="entry name" value="Aminotran_1_2"/>
    <property type="match status" value="1"/>
</dbReference>
<comment type="catalytic activity">
    <reaction evidence="9">
        <text>O-phospho-L-threonine + H(+) = (R)-1-aminopropan-2-yl phosphate + CO2</text>
        <dbReference type="Rhea" id="RHEA:11492"/>
        <dbReference type="ChEBI" id="CHEBI:15378"/>
        <dbReference type="ChEBI" id="CHEBI:16526"/>
        <dbReference type="ChEBI" id="CHEBI:58563"/>
        <dbReference type="ChEBI" id="CHEBI:58675"/>
        <dbReference type="EC" id="4.1.1.81"/>
    </reaction>
</comment>
<dbReference type="Gene3D" id="3.40.640.10">
    <property type="entry name" value="Type I PLP-dependent aspartate aminotransferase-like (Major domain)"/>
    <property type="match status" value="1"/>
</dbReference>
<sequence>MNWPKHGGQPAKVGRQFNSKETNRSDWIDFSANIHPFGPPNWIKSIVADSMAAISVYPDPEYEEASRRLAELNDVSPDQVLVTNGGAEAIFMTAKLFEGKRALIVQPTFGEYEQACLHYRVETRDVFYDNGFRVPLKELERQMAWADVVYICRPNNPSGTVISERDIRVLLERCEETETYLVVDEAFADFVSGTDATLTRMLSQFNSLILLRSLTKMYSIPGLRIGYLLASSTITAKLRCWQVPWSVNGIAGEVVKALPNDDPFVSEARTFVKEELVRVRERLTELRFYVSPSQVNFFLLYDLDAPNKTEELFAFLAKNSIIARHTHNFKGLNGHYLRFAVKSAEDNDKLLACLAAWRHHV</sequence>
<dbReference type="GO" id="GO:0009236">
    <property type="term" value="P:cobalamin biosynthetic process"/>
    <property type="evidence" value="ECO:0007669"/>
    <property type="project" value="UniProtKB-KW"/>
</dbReference>
<dbReference type="InterPro" id="IPR005860">
    <property type="entry name" value="CobD"/>
</dbReference>
<evidence type="ECO:0000256" key="8">
    <source>
        <dbReference type="ARBA" id="ARBA00029996"/>
    </source>
</evidence>
<dbReference type="NCBIfam" id="TIGR01140">
    <property type="entry name" value="L_thr_O3P_dcar"/>
    <property type="match status" value="1"/>
</dbReference>
<evidence type="ECO:0000259" key="10">
    <source>
        <dbReference type="Pfam" id="PF00155"/>
    </source>
</evidence>
<accession>A0A9Q4G042</accession>
<evidence type="ECO:0000256" key="1">
    <source>
        <dbReference type="ARBA" id="ARBA00001933"/>
    </source>
</evidence>
<evidence type="ECO:0000313" key="11">
    <source>
        <dbReference type="EMBL" id="MCR6097414.1"/>
    </source>
</evidence>
<dbReference type="Gene3D" id="3.90.1150.10">
    <property type="entry name" value="Aspartate Aminotransferase, domain 1"/>
    <property type="match status" value="1"/>
</dbReference>
<comment type="caution">
    <text evidence="11">The sequence shown here is derived from an EMBL/GenBank/DDBJ whole genome shotgun (WGS) entry which is preliminary data.</text>
</comment>
<evidence type="ECO:0000256" key="3">
    <source>
        <dbReference type="ARBA" id="ARBA00004953"/>
    </source>
</evidence>
<dbReference type="InterPro" id="IPR015424">
    <property type="entry name" value="PyrdxlP-dep_Trfase"/>
</dbReference>
<dbReference type="InterPro" id="IPR015422">
    <property type="entry name" value="PyrdxlP-dep_Trfase_small"/>
</dbReference>
<keyword evidence="7 11" id="KW-0456">Lyase</keyword>
<dbReference type="Proteomes" id="UP001057753">
    <property type="component" value="Unassembled WGS sequence"/>
</dbReference>
<protein>
    <recommendedName>
        <fullName evidence="4">threonine-phosphate decarboxylase</fullName>
        <ecNumber evidence="4">4.1.1.81</ecNumber>
    </recommendedName>
    <alternativeName>
        <fullName evidence="8">L-threonine-O-3-phosphate decarboxylase</fullName>
    </alternativeName>
</protein>
<dbReference type="CDD" id="cd00609">
    <property type="entry name" value="AAT_like"/>
    <property type="match status" value="1"/>
</dbReference>
<dbReference type="InterPro" id="IPR004838">
    <property type="entry name" value="NHTrfase_class1_PyrdxlP-BS"/>
</dbReference>
<keyword evidence="6" id="KW-0663">Pyridoxal phosphate</keyword>
<evidence type="ECO:0000256" key="7">
    <source>
        <dbReference type="ARBA" id="ARBA00023239"/>
    </source>
</evidence>
<evidence type="ECO:0000256" key="9">
    <source>
        <dbReference type="ARBA" id="ARBA00048531"/>
    </source>
</evidence>
<dbReference type="PANTHER" id="PTHR42885:SF1">
    <property type="entry name" value="THREONINE-PHOSPHATE DECARBOXYLASE"/>
    <property type="match status" value="1"/>
</dbReference>
<keyword evidence="5" id="KW-0169">Cobalamin biosynthesis</keyword>
<comment type="pathway">
    <text evidence="3">Cofactor biosynthesis; adenosylcobalamin biosynthesis.</text>
</comment>
<proteinExistence type="predicted"/>